<evidence type="ECO:0000313" key="3">
    <source>
        <dbReference type="EMBL" id="BDQ34809.1"/>
    </source>
</evidence>
<feature type="signal peptide" evidence="2">
    <location>
        <begin position="1"/>
        <end position="25"/>
    </location>
</feature>
<protein>
    <recommendedName>
        <fullName evidence="5">VCBS repeat-containing protein</fullName>
    </recommendedName>
</protein>
<evidence type="ECO:0000256" key="1">
    <source>
        <dbReference type="ARBA" id="ARBA00022729"/>
    </source>
</evidence>
<dbReference type="Pfam" id="PF13517">
    <property type="entry name" value="FG-GAP_3"/>
    <property type="match status" value="1"/>
</dbReference>
<keyword evidence="1 2" id="KW-0732">Signal</keyword>
<dbReference type="EMBL" id="AP026708">
    <property type="protein sequence ID" value="BDQ34809.1"/>
    <property type="molecule type" value="Genomic_DNA"/>
</dbReference>
<feature type="chain" id="PRO_5047356524" description="VCBS repeat-containing protein" evidence="2">
    <location>
        <begin position="26"/>
        <end position="549"/>
    </location>
</feature>
<dbReference type="InterPro" id="IPR013517">
    <property type="entry name" value="FG-GAP"/>
</dbReference>
<dbReference type="InterPro" id="IPR028994">
    <property type="entry name" value="Integrin_alpha_N"/>
</dbReference>
<dbReference type="SUPFAM" id="SSF69318">
    <property type="entry name" value="Integrin alpha N-terminal domain"/>
    <property type="match status" value="1"/>
</dbReference>
<sequence>MTKQRFFTALIALTAMLLMTTMAMAQGAKSFAVLPFKYTGPQKYSYFSKAFQASLENDLEWIGHVEPSTKDVSAMTTPGNSGDALNQLRSMGVDYLVYGDIAILNKDAHINLGVVGEDGKSWETKGKMTIDEITSWLEEQGNIIQGDIFNRPGYGTVEESKEAEKTMQTASPADSPFIVGGNDGYQEATLNPQFKYEGGTESIGRWRSQTLRYSSYSMVVTDGDADGQNEVFILQSDAISAYRFREGKLEHLTTFDLPKNLISIRLEVADLNRDGTPEFVVGAYQYDTQYSDTAPEGNPRSSILRFEGGKFKYVVKKYNKFLGVLRLPPTYLPILCAQKKGHSHLFDKVVREAFIKGDDIELGQKLAVPPFGNVYNMIYMPKELGYQIIVLGNKHKLVTYSQSFERLNETDETYNSSGIAIPMQNTMVGLGNSNLDTMVDMYNIPFRMVTAPLTGKRYELLLNRDLSAVAQLVSNYHYYSQGEIHSLVWDEVGLNLAWKTRRIKGQVSDIALADLNNDGKKQLCVLVNTFAGLGYTNRKTMVLAYDLNL</sequence>
<dbReference type="Proteomes" id="UP001061361">
    <property type="component" value="Chromosome"/>
</dbReference>
<dbReference type="RefSeq" id="WP_264981700.1">
    <property type="nucleotide sequence ID" value="NZ_AP026708.1"/>
</dbReference>
<gene>
    <name evidence="3" type="ORF">JCM14722_23510</name>
</gene>
<name>A0ABM8ATM4_9BACT</name>
<reference evidence="3" key="1">
    <citation type="submission" date="2022-08" db="EMBL/GenBank/DDBJ databases">
        <title>Genome Sequence of the sulphate-reducing bacterium, Pseudodesulfovibrio portus JCM14722.</title>
        <authorList>
            <person name="Kondo R."/>
            <person name="Kataoka T."/>
        </authorList>
    </citation>
    <scope>NUCLEOTIDE SEQUENCE</scope>
    <source>
        <strain evidence="3">JCM 14722</strain>
    </source>
</reference>
<accession>A0ABM8ATM4</accession>
<evidence type="ECO:0000256" key="2">
    <source>
        <dbReference type="SAM" id="SignalP"/>
    </source>
</evidence>
<organism evidence="3 4">
    <name type="scientific">Pseudodesulfovibrio portus</name>
    <dbReference type="NCBI Taxonomy" id="231439"/>
    <lineage>
        <taxon>Bacteria</taxon>
        <taxon>Pseudomonadati</taxon>
        <taxon>Thermodesulfobacteriota</taxon>
        <taxon>Desulfovibrionia</taxon>
        <taxon>Desulfovibrionales</taxon>
        <taxon>Desulfovibrionaceae</taxon>
    </lineage>
</organism>
<evidence type="ECO:0000313" key="4">
    <source>
        <dbReference type="Proteomes" id="UP001061361"/>
    </source>
</evidence>
<keyword evidence="4" id="KW-1185">Reference proteome</keyword>
<evidence type="ECO:0008006" key="5">
    <source>
        <dbReference type="Google" id="ProtNLM"/>
    </source>
</evidence>
<proteinExistence type="predicted"/>